<dbReference type="InterPro" id="IPR014017">
    <property type="entry name" value="DNA_helicase_UvrD-like_C"/>
</dbReference>
<dbReference type="InterPro" id="IPR011604">
    <property type="entry name" value="PDDEXK-like_dom_sf"/>
</dbReference>
<organism evidence="17 18">
    <name type="scientific">Succiniclasticum ruminis DSM 9236</name>
    <dbReference type="NCBI Taxonomy" id="1123323"/>
    <lineage>
        <taxon>Bacteria</taxon>
        <taxon>Bacillati</taxon>
        <taxon>Bacillota</taxon>
        <taxon>Negativicutes</taxon>
        <taxon>Acidaminococcales</taxon>
        <taxon>Acidaminococcaceae</taxon>
        <taxon>Succiniclasticum</taxon>
    </lineage>
</organism>
<evidence type="ECO:0000256" key="1">
    <source>
        <dbReference type="ARBA" id="ARBA00022722"/>
    </source>
</evidence>
<dbReference type="STRING" id="1123323.SAMN05216245_10947"/>
<dbReference type="AlphaFoldDB" id="A0A1I2BNJ8"/>
<dbReference type="GO" id="GO:0005829">
    <property type="term" value="C:cytosol"/>
    <property type="evidence" value="ECO:0007669"/>
    <property type="project" value="TreeGrafter"/>
</dbReference>
<reference evidence="17 18" key="1">
    <citation type="submission" date="2016-10" db="EMBL/GenBank/DDBJ databases">
        <authorList>
            <person name="de Groot N.N."/>
        </authorList>
    </citation>
    <scope>NUCLEOTIDE SEQUENCE [LARGE SCALE GENOMIC DNA]</scope>
    <source>
        <strain evidence="17 18">DSM 9236</strain>
    </source>
</reference>
<dbReference type="InterPro" id="IPR011335">
    <property type="entry name" value="Restrct_endonuc-II-like"/>
</dbReference>
<evidence type="ECO:0000256" key="12">
    <source>
        <dbReference type="ARBA" id="ARBA00034808"/>
    </source>
</evidence>
<keyword evidence="7 14" id="KW-0067">ATP-binding</keyword>
<evidence type="ECO:0000259" key="16">
    <source>
        <dbReference type="PROSITE" id="PS51217"/>
    </source>
</evidence>
<dbReference type="InterPro" id="IPR014016">
    <property type="entry name" value="UvrD-like_ATP-bd"/>
</dbReference>
<proteinExistence type="predicted"/>
<evidence type="ECO:0000256" key="10">
    <source>
        <dbReference type="ARBA" id="ARBA00023235"/>
    </source>
</evidence>
<evidence type="ECO:0000256" key="8">
    <source>
        <dbReference type="ARBA" id="ARBA00023125"/>
    </source>
</evidence>
<keyword evidence="18" id="KW-1185">Reference proteome</keyword>
<keyword evidence="10" id="KW-0413">Isomerase</keyword>
<dbReference type="GO" id="GO:0043138">
    <property type="term" value="F:3'-5' DNA helicase activity"/>
    <property type="evidence" value="ECO:0007669"/>
    <property type="project" value="UniProtKB-EC"/>
</dbReference>
<dbReference type="GO" id="GO:0003677">
    <property type="term" value="F:DNA binding"/>
    <property type="evidence" value="ECO:0007669"/>
    <property type="project" value="UniProtKB-KW"/>
</dbReference>
<keyword evidence="8" id="KW-0238">DNA-binding</keyword>
<dbReference type="InterPro" id="IPR038726">
    <property type="entry name" value="PDDEXK_AddAB-type"/>
</dbReference>
<dbReference type="Pfam" id="PF13361">
    <property type="entry name" value="UvrD_C"/>
    <property type="match status" value="1"/>
</dbReference>
<keyword evidence="3" id="KW-0227">DNA damage</keyword>
<sequence length="1201" mass="135479">MAEFSLTPSQDRAIHCIDTNVAVSAGAGSGKTRVLVQRFLYILGLGLRPPADTVLPREILAVTFTRKAAAEMRDRIRDEIEIICKDCQEETQRIYWKRQLKDLTHAQIGTIHGLCSSLLRANPVESDLDPAFTVLEERDHNDFLVTEVRNHLRRLLHEQNQAAALLCDEYGSRSLQEQTLSLLQKGFFFARGGLTAKYDEELAKIVQEAGRLRHVVTPEFLTACTPGNRKILENNVDNLQHALENLTKQENLDFLQSLCQGLSKRGTNKEEIAALKTALERIIAYPLCVRSRSLAPSWEEYLLEMRGYLDKKLREAGLLSFDDLEEKALELLEHHPDVLAKCRRQFRYIMVDEFQDTNERQRQLVYLLCGGNKDELKDRRLFVVGDAKQSIYRFRGADVGVFARVRNEIVKNGGELIRLNDNFRTVEPVLQLCNDLFPGLMGIDEEKDVYYEALKAVRHSDCIPELFVQHYKEDNSAPKAGLAEARQSETAWLANRLAELHRDGIAYADMAVLLQNMTHIAAVTEALQKRAVPYAVTDGRGFFERTEIRDLLNLFRFAVNPHDDLNLSAVLRSVYMGISDTLLTRLHIALAELNIDKAAKNVAAVSLWDFLLQEQGRNGEDTTLARAVALLRPLPASAAVMNLPGFCREIRGLLHPEAILALQDNGEEQLANLRKFYRMAHDFAAQKQGTVQDFAARLQQLAEAKDREAAATVVSEGAIQLMTVHKSKGLEFPVVAVPFLDISSRADKSRAVWHPALGLGISVRNPEGSVTAGPLLNKIKDANAENNLEEKKRLLYVAMTRAKDRLILTGSLKEIKKEKSDAKNWLNWLNLGLPKDYTGLNRTDNKVSATVSVEQQAASAPPERISDGELSGLLEKAAALDSFGGKTMTEFSATSLREYDLCPRRYYYGVIENIPPSEEQVPDALPERITDERLAGEKQTPAELPSTNRQQAGKVLPADVLGTLVHKVLEKYARWRMQNQYADDGQVWHDLYENAVREIAGGRFDLAAEAEAMLEAYLHSGLYQSFARQQRFAEYRFRLPLLQDDRYTYTVTGIIDAVAERENGNLEIIDYKSGKPPQKTAEGEIVSRGYAWQLALYKMALEHTLRIREKADSVTGEESSSEIIHKPSSNVTKASLHLNVTKASLHYLRDRSEWTLPGKDYRQEILKVCRDIAEKKTEKDFAIKTENCFLCPFAYMCKKDV</sequence>
<dbReference type="PANTHER" id="PTHR11070">
    <property type="entry name" value="UVRD / RECB / PCRA DNA HELICASE FAMILY MEMBER"/>
    <property type="match status" value="1"/>
</dbReference>
<keyword evidence="1" id="KW-0540">Nuclease</keyword>
<dbReference type="PANTHER" id="PTHR11070:SF48">
    <property type="entry name" value="ATP-DEPENDENT HELICASE_NUCLEASE SUBUNIT A"/>
    <property type="match status" value="1"/>
</dbReference>
<dbReference type="GO" id="GO:0005524">
    <property type="term" value="F:ATP binding"/>
    <property type="evidence" value="ECO:0007669"/>
    <property type="project" value="UniProtKB-UniRule"/>
</dbReference>
<name>A0A1I2BNJ8_9FIRM</name>
<dbReference type="InterPro" id="IPR027417">
    <property type="entry name" value="P-loop_NTPase"/>
</dbReference>
<evidence type="ECO:0000256" key="14">
    <source>
        <dbReference type="PROSITE-ProRule" id="PRU00560"/>
    </source>
</evidence>
<comment type="catalytic activity">
    <reaction evidence="13">
        <text>ATP + H2O = ADP + phosphate + H(+)</text>
        <dbReference type="Rhea" id="RHEA:13065"/>
        <dbReference type="ChEBI" id="CHEBI:15377"/>
        <dbReference type="ChEBI" id="CHEBI:15378"/>
        <dbReference type="ChEBI" id="CHEBI:30616"/>
        <dbReference type="ChEBI" id="CHEBI:43474"/>
        <dbReference type="ChEBI" id="CHEBI:456216"/>
        <dbReference type="EC" id="5.6.2.4"/>
    </reaction>
</comment>
<dbReference type="EMBL" id="FONL01000009">
    <property type="protein sequence ID" value="SFE56790.1"/>
    <property type="molecule type" value="Genomic_DNA"/>
</dbReference>
<evidence type="ECO:0000256" key="9">
    <source>
        <dbReference type="ARBA" id="ARBA00023204"/>
    </source>
</evidence>
<dbReference type="GO" id="GO:0033202">
    <property type="term" value="C:DNA helicase complex"/>
    <property type="evidence" value="ECO:0007669"/>
    <property type="project" value="TreeGrafter"/>
</dbReference>
<evidence type="ECO:0000256" key="5">
    <source>
        <dbReference type="ARBA" id="ARBA00022806"/>
    </source>
</evidence>
<dbReference type="Proteomes" id="UP000198896">
    <property type="component" value="Unassembled WGS sequence"/>
</dbReference>
<keyword evidence="9" id="KW-0234">DNA repair</keyword>
<comment type="catalytic activity">
    <reaction evidence="11">
        <text>Couples ATP hydrolysis with the unwinding of duplex DNA by translocating in the 3'-5' direction.</text>
        <dbReference type="EC" id="5.6.2.4"/>
    </reaction>
</comment>
<dbReference type="CDD" id="cd17932">
    <property type="entry name" value="DEXQc_UvrD"/>
    <property type="match status" value="1"/>
</dbReference>
<evidence type="ECO:0000259" key="15">
    <source>
        <dbReference type="PROSITE" id="PS51198"/>
    </source>
</evidence>
<dbReference type="SUPFAM" id="SSF52540">
    <property type="entry name" value="P-loop containing nucleoside triphosphate hydrolases"/>
    <property type="match status" value="1"/>
</dbReference>
<dbReference type="Gene3D" id="1.10.486.10">
    <property type="entry name" value="PCRA, domain 4"/>
    <property type="match status" value="1"/>
</dbReference>
<dbReference type="Pfam" id="PF12705">
    <property type="entry name" value="PDDEXK_1"/>
    <property type="match status" value="1"/>
</dbReference>
<evidence type="ECO:0000256" key="6">
    <source>
        <dbReference type="ARBA" id="ARBA00022839"/>
    </source>
</evidence>
<evidence type="ECO:0000256" key="4">
    <source>
        <dbReference type="ARBA" id="ARBA00022801"/>
    </source>
</evidence>
<evidence type="ECO:0000256" key="11">
    <source>
        <dbReference type="ARBA" id="ARBA00034617"/>
    </source>
</evidence>
<evidence type="ECO:0000256" key="3">
    <source>
        <dbReference type="ARBA" id="ARBA00022763"/>
    </source>
</evidence>
<dbReference type="Gene3D" id="3.90.320.10">
    <property type="match status" value="1"/>
</dbReference>
<dbReference type="GO" id="GO:0004527">
    <property type="term" value="F:exonuclease activity"/>
    <property type="evidence" value="ECO:0007669"/>
    <property type="project" value="UniProtKB-KW"/>
</dbReference>
<keyword evidence="4 14" id="KW-0378">Hydrolase</keyword>
<feature type="domain" description="UvrD-like helicase ATP-binding" evidence="15">
    <location>
        <begin position="4"/>
        <end position="426"/>
    </location>
</feature>
<dbReference type="PROSITE" id="PS51217">
    <property type="entry name" value="UVRD_HELICASE_CTER"/>
    <property type="match status" value="1"/>
</dbReference>
<dbReference type="GO" id="GO:0000725">
    <property type="term" value="P:recombinational repair"/>
    <property type="evidence" value="ECO:0007669"/>
    <property type="project" value="TreeGrafter"/>
</dbReference>
<dbReference type="PROSITE" id="PS51198">
    <property type="entry name" value="UVRD_HELICASE_ATP_BIND"/>
    <property type="match status" value="1"/>
</dbReference>
<dbReference type="RefSeq" id="WP_093913621.1">
    <property type="nucleotide sequence ID" value="NZ_FONL01000009.1"/>
</dbReference>
<dbReference type="Gene3D" id="3.40.50.300">
    <property type="entry name" value="P-loop containing nucleotide triphosphate hydrolases"/>
    <property type="match status" value="3"/>
</dbReference>
<evidence type="ECO:0000256" key="2">
    <source>
        <dbReference type="ARBA" id="ARBA00022741"/>
    </source>
</evidence>
<dbReference type="SUPFAM" id="SSF52980">
    <property type="entry name" value="Restriction endonuclease-like"/>
    <property type="match status" value="1"/>
</dbReference>
<evidence type="ECO:0000256" key="13">
    <source>
        <dbReference type="ARBA" id="ARBA00048988"/>
    </source>
</evidence>
<keyword evidence="2 14" id="KW-0547">Nucleotide-binding</keyword>
<feature type="domain" description="UvrD-like helicase C-terminal" evidence="16">
    <location>
        <begin position="447"/>
        <end position="729"/>
    </location>
</feature>
<dbReference type="InterPro" id="IPR000212">
    <property type="entry name" value="DNA_helicase_UvrD/REP"/>
</dbReference>
<accession>A0A1I2BNJ8</accession>
<evidence type="ECO:0000313" key="18">
    <source>
        <dbReference type="Proteomes" id="UP000198896"/>
    </source>
</evidence>
<dbReference type="Pfam" id="PF00580">
    <property type="entry name" value="UvrD-helicase"/>
    <property type="match status" value="1"/>
</dbReference>
<protein>
    <recommendedName>
        <fullName evidence="12">DNA 3'-5' helicase</fullName>
        <ecNumber evidence="12">5.6.2.4</ecNumber>
    </recommendedName>
</protein>
<evidence type="ECO:0000313" key="17">
    <source>
        <dbReference type="EMBL" id="SFE56790.1"/>
    </source>
</evidence>
<dbReference type="OrthoDB" id="9810135at2"/>
<evidence type="ECO:0000256" key="7">
    <source>
        <dbReference type="ARBA" id="ARBA00022840"/>
    </source>
</evidence>
<dbReference type="EC" id="5.6.2.4" evidence="12"/>
<keyword evidence="5 14" id="KW-0347">Helicase</keyword>
<keyword evidence="6" id="KW-0269">Exonuclease</keyword>
<gene>
    <name evidence="17" type="ORF">SAMN05216245_10947</name>
</gene>
<feature type="binding site" evidence="14">
    <location>
        <begin position="25"/>
        <end position="32"/>
    </location>
    <ligand>
        <name>ATP</name>
        <dbReference type="ChEBI" id="CHEBI:30616"/>
    </ligand>
</feature>